<sequence length="57" mass="5862">MNVLKHMEAIFLATLVLAGVSSYAQAATSRAAEAYNAQVSVGASQVAVVKVTAKRPA</sequence>
<dbReference type="RefSeq" id="WP_169728133.1">
    <property type="nucleotide sequence ID" value="NZ_AP026966.1"/>
</dbReference>
<dbReference type="EMBL" id="AP026966">
    <property type="protein sequence ID" value="BDT61349.1"/>
    <property type="molecule type" value="Genomic_DNA"/>
</dbReference>
<accession>A0ABN6TJX8</accession>
<evidence type="ECO:0000313" key="2">
    <source>
        <dbReference type="EMBL" id="BDT61349.1"/>
    </source>
</evidence>
<feature type="chain" id="PRO_5047400881" evidence="1">
    <location>
        <begin position="27"/>
        <end position="57"/>
    </location>
</feature>
<reference evidence="2" key="1">
    <citation type="submission" date="2022-11" db="EMBL/GenBank/DDBJ databases">
        <title>Isolation and characterization of PLA-degrading bacterium Massilia sp. from Antarctic soil.</title>
        <authorList>
            <person name="Sato K."/>
            <person name="Gomez-Fuentes C."/>
            <person name="Ahmad S.A."/>
            <person name="Zulkharnain A."/>
        </authorList>
    </citation>
    <scope>NUCLEOTIDE SEQUENCE</scope>
    <source>
        <strain evidence="2">N-3</strain>
    </source>
</reference>
<feature type="signal peptide" evidence="1">
    <location>
        <begin position="1"/>
        <end position="26"/>
    </location>
</feature>
<proteinExistence type="predicted"/>
<protein>
    <submittedName>
        <fullName evidence="2">Uncharacterized protein</fullName>
    </submittedName>
</protein>
<evidence type="ECO:0000313" key="3">
    <source>
        <dbReference type="Proteomes" id="UP001163336"/>
    </source>
</evidence>
<keyword evidence="3" id="KW-1185">Reference proteome</keyword>
<organism evidence="2 3">
    <name type="scientific">Massilia varians</name>
    <dbReference type="NCBI Taxonomy" id="457921"/>
    <lineage>
        <taxon>Bacteria</taxon>
        <taxon>Pseudomonadati</taxon>
        <taxon>Pseudomonadota</taxon>
        <taxon>Betaproteobacteria</taxon>
        <taxon>Burkholderiales</taxon>
        <taxon>Oxalobacteraceae</taxon>
        <taxon>Telluria group</taxon>
        <taxon>Massilia</taxon>
    </lineage>
</organism>
<dbReference type="Proteomes" id="UP001163336">
    <property type="component" value="Chromosome"/>
</dbReference>
<keyword evidence="1" id="KW-0732">Signal</keyword>
<evidence type="ECO:0000256" key="1">
    <source>
        <dbReference type="SAM" id="SignalP"/>
    </source>
</evidence>
<name>A0ABN6TJX8_9BURK</name>
<gene>
    <name evidence="2" type="ORF">MasN3_48430</name>
</gene>